<dbReference type="AlphaFoldDB" id="A0A7Y7PQR8"/>
<reference evidence="2 3" key="1">
    <citation type="submission" date="2020-05" db="EMBL/GenBank/DDBJ databases">
        <title>Hymenobacter terrestris sp. nov. and Hymenobacter lapidiphilus sp. nov., isolated from regoliths in Antarctica.</title>
        <authorList>
            <person name="Sedlacek I."/>
            <person name="Pantucek R."/>
            <person name="Zeman M."/>
            <person name="Holochova P."/>
            <person name="Kralova S."/>
            <person name="Stankova E."/>
            <person name="Sedo O."/>
            <person name="Micenkova L."/>
            <person name="Svec P."/>
            <person name="Gupta V."/>
            <person name="Sood U."/>
            <person name="Korpole U.S."/>
            <person name="Lal R."/>
        </authorList>
    </citation>
    <scope>NUCLEOTIDE SEQUENCE [LARGE SCALE GENOMIC DNA]</scope>
    <source>
        <strain evidence="2 3">P5342</strain>
    </source>
</reference>
<evidence type="ECO:0000313" key="3">
    <source>
        <dbReference type="Proteomes" id="UP000565521"/>
    </source>
</evidence>
<keyword evidence="3" id="KW-1185">Reference proteome</keyword>
<dbReference type="RefSeq" id="WP_176909186.1">
    <property type="nucleotide sequence ID" value="NZ_JABKAU010000027.1"/>
</dbReference>
<comment type="caution">
    <text evidence="2">The sequence shown here is derived from an EMBL/GenBank/DDBJ whole genome shotgun (WGS) entry which is preliminary data.</text>
</comment>
<dbReference type="EMBL" id="JABKAU010000027">
    <property type="protein sequence ID" value="NVO32306.1"/>
    <property type="molecule type" value="Genomic_DNA"/>
</dbReference>
<feature type="chain" id="PRO_5031257933" evidence="1">
    <location>
        <begin position="24"/>
        <end position="159"/>
    </location>
</feature>
<evidence type="ECO:0000256" key="1">
    <source>
        <dbReference type="SAM" id="SignalP"/>
    </source>
</evidence>
<evidence type="ECO:0000313" key="2">
    <source>
        <dbReference type="EMBL" id="NVO32306.1"/>
    </source>
</evidence>
<feature type="signal peptide" evidence="1">
    <location>
        <begin position="1"/>
        <end position="23"/>
    </location>
</feature>
<sequence length="159" mass="18113">MRHFPLFSLFFGALLLSFSSCQGDAPQARINPILHSYIASYIQLKEQEHTAIYGVAVELVDDSTVYIMEAFPGLEEVQMLGRESVKGYPVIFKGKPNQAFYYISSSDIAKKTIPKTRSPEKGPPPRPVANDNYELWTLHFRRGTLVSYSPQDRIDKLRR</sequence>
<protein>
    <submittedName>
        <fullName evidence="2">Uncharacterized protein</fullName>
    </submittedName>
</protein>
<accession>A0A7Y7PQR8</accession>
<dbReference type="Proteomes" id="UP000565521">
    <property type="component" value="Unassembled WGS sequence"/>
</dbReference>
<gene>
    <name evidence="2" type="ORF">HW554_13895</name>
</gene>
<dbReference type="PROSITE" id="PS51257">
    <property type="entry name" value="PROKAR_LIPOPROTEIN"/>
    <property type="match status" value="1"/>
</dbReference>
<keyword evidence="1" id="KW-0732">Signal</keyword>
<organism evidence="2 3">
    <name type="scientific">Hymenobacter lapidiphilus</name>
    <dbReference type="NCBI Taxonomy" id="2608003"/>
    <lineage>
        <taxon>Bacteria</taxon>
        <taxon>Pseudomonadati</taxon>
        <taxon>Bacteroidota</taxon>
        <taxon>Cytophagia</taxon>
        <taxon>Cytophagales</taxon>
        <taxon>Hymenobacteraceae</taxon>
        <taxon>Hymenobacter</taxon>
    </lineage>
</organism>
<name>A0A7Y7PQR8_9BACT</name>
<proteinExistence type="predicted"/>